<feature type="domain" description="Terpene synthase metal-binding" evidence="4">
    <location>
        <begin position="63"/>
        <end position="133"/>
    </location>
</feature>
<evidence type="ECO:0000256" key="3">
    <source>
        <dbReference type="ARBA" id="ARBA00023239"/>
    </source>
</evidence>
<evidence type="ECO:0000256" key="1">
    <source>
        <dbReference type="ARBA" id="ARBA00022723"/>
    </source>
</evidence>
<dbReference type="AlphaFoldDB" id="A0ABD0URH8"/>
<reference evidence="5 6" key="1">
    <citation type="journal article" date="2024" name="Plant Biotechnol. J.">
        <title>Dendrobium thyrsiflorum genome and its molecular insights into genes involved in important horticultural traits.</title>
        <authorList>
            <person name="Chen B."/>
            <person name="Wang J.Y."/>
            <person name="Zheng P.J."/>
            <person name="Li K.L."/>
            <person name="Liang Y.M."/>
            <person name="Chen X.F."/>
            <person name="Zhang C."/>
            <person name="Zhao X."/>
            <person name="He X."/>
            <person name="Zhang G.Q."/>
            <person name="Liu Z.J."/>
            <person name="Xu Q."/>
        </authorList>
    </citation>
    <scope>NUCLEOTIDE SEQUENCE [LARGE SCALE GENOMIC DNA]</scope>
    <source>
        <strain evidence="5">GZMU011</strain>
    </source>
</reference>
<dbReference type="PANTHER" id="PTHR31225:SF93">
    <property type="entry name" value="ALPHA-HUMULENE_(-)-(E)-BETA-CARYOPHYLLENE SYNTHASE"/>
    <property type="match status" value="1"/>
</dbReference>
<name>A0ABD0URH8_DENTH</name>
<evidence type="ECO:0000313" key="6">
    <source>
        <dbReference type="Proteomes" id="UP001552299"/>
    </source>
</evidence>
<dbReference type="PANTHER" id="PTHR31225">
    <property type="entry name" value="OS04G0344100 PROTEIN-RELATED"/>
    <property type="match status" value="1"/>
</dbReference>
<gene>
    <name evidence="5" type="ORF">M5K25_015691</name>
</gene>
<dbReference type="Gene3D" id="1.10.600.10">
    <property type="entry name" value="Farnesyl Diphosphate Synthase"/>
    <property type="match status" value="2"/>
</dbReference>
<evidence type="ECO:0000313" key="5">
    <source>
        <dbReference type="EMBL" id="KAL0915286.1"/>
    </source>
</evidence>
<keyword evidence="2" id="KW-0460">Magnesium</keyword>
<dbReference type="InterPro" id="IPR005630">
    <property type="entry name" value="Terpene_synthase_metal-bd"/>
</dbReference>
<organism evidence="5 6">
    <name type="scientific">Dendrobium thyrsiflorum</name>
    <name type="common">Pinecone-like raceme dendrobium</name>
    <name type="synonym">Orchid</name>
    <dbReference type="NCBI Taxonomy" id="117978"/>
    <lineage>
        <taxon>Eukaryota</taxon>
        <taxon>Viridiplantae</taxon>
        <taxon>Streptophyta</taxon>
        <taxon>Embryophyta</taxon>
        <taxon>Tracheophyta</taxon>
        <taxon>Spermatophyta</taxon>
        <taxon>Magnoliopsida</taxon>
        <taxon>Liliopsida</taxon>
        <taxon>Asparagales</taxon>
        <taxon>Orchidaceae</taxon>
        <taxon>Epidendroideae</taxon>
        <taxon>Malaxideae</taxon>
        <taxon>Dendrobiinae</taxon>
        <taxon>Dendrobium</taxon>
    </lineage>
</organism>
<dbReference type="Pfam" id="PF03936">
    <property type="entry name" value="Terpene_synth_C"/>
    <property type="match status" value="2"/>
</dbReference>
<dbReference type="InterPro" id="IPR008949">
    <property type="entry name" value="Isoprenoid_synthase_dom_sf"/>
</dbReference>
<dbReference type="EMBL" id="JANQDX010000012">
    <property type="protein sequence ID" value="KAL0915286.1"/>
    <property type="molecule type" value="Genomic_DNA"/>
</dbReference>
<comment type="caution">
    <text evidence="5">The sequence shown here is derived from an EMBL/GenBank/DDBJ whole genome shotgun (WGS) entry which is preliminary data.</text>
</comment>
<keyword evidence="6" id="KW-1185">Reference proteome</keyword>
<keyword evidence="3" id="KW-0456">Lyase</keyword>
<keyword evidence="1" id="KW-0479">Metal-binding</keyword>
<dbReference type="SUPFAM" id="SSF48576">
    <property type="entry name" value="Terpenoid synthases"/>
    <property type="match status" value="1"/>
</dbReference>
<dbReference type="GO" id="GO:0016829">
    <property type="term" value="F:lyase activity"/>
    <property type="evidence" value="ECO:0007669"/>
    <property type="project" value="UniProtKB-KW"/>
</dbReference>
<accession>A0ABD0URH8</accession>
<proteinExistence type="predicted"/>
<feature type="domain" description="Terpene synthase metal-binding" evidence="4">
    <location>
        <begin position="134"/>
        <end position="227"/>
    </location>
</feature>
<dbReference type="Proteomes" id="UP001552299">
    <property type="component" value="Unassembled WGS sequence"/>
</dbReference>
<dbReference type="InterPro" id="IPR050148">
    <property type="entry name" value="Terpene_synthase-like"/>
</dbReference>
<protein>
    <recommendedName>
        <fullName evidence="4">Terpene synthase metal-binding domain-containing protein</fullName>
    </recommendedName>
</protein>
<dbReference type="GO" id="GO:0046872">
    <property type="term" value="F:metal ion binding"/>
    <property type="evidence" value="ECO:0007669"/>
    <property type="project" value="UniProtKB-KW"/>
</dbReference>
<evidence type="ECO:0000259" key="4">
    <source>
        <dbReference type="Pfam" id="PF03936"/>
    </source>
</evidence>
<evidence type="ECO:0000256" key="2">
    <source>
        <dbReference type="ARBA" id="ARBA00022842"/>
    </source>
</evidence>
<sequence>MGSSSIEIPLFKRTDRIKTKTYISIYEQDTNSNEILLEFAKMDFICLQAIHQEEARKLSMWWKNIGLSKRLPFSRDRLIECYFLVLSIYFETCHSRARVMMTKCITHISMLDDIYDVYGTLEELHLLTNGIQSVTLITTGYSFLTCASYIGIEEVIPKDVFDWVTSFPEIIKATSTIGRLMNNVASYELEQKRNHVASVVQCYVMEHECSEEEACKKLLKMSNDAWKIINKEFVTQNKLPLSLIWPIINVALFNEFIYLGKDLYTNSDHIIKETISDVLIEPIQIHKLKD</sequence>